<evidence type="ECO:0000313" key="4">
    <source>
        <dbReference type="Proteomes" id="UP000603904"/>
    </source>
</evidence>
<proteinExistence type="predicted"/>
<evidence type="ECO:0000256" key="1">
    <source>
        <dbReference type="SAM" id="MobiDB-lite"/>
    </source>
</evidence>
<keyword evidence="2" id="KW-0812">Transmembrane</keyword>
<protein>
    <submittedName>
        <fullName evidence="3">Uncharacterized protein</fullName>
    </submittedName>
</protein>
<evidence type="ECO:0000313" key="3">
    <source>
        <dbReference type="EMBL" id="GIH43988.1"/>
    </source>
</evidence>
<accession>A0ABQ4GA67</accession>
<keyword evidence="2" id="KW-0472">Membrane</keyword>
<feature type="region of interest" description="Disordered" evidence="1">
    <location>
        <begin position="41"/>
        <end position="72"/>
    </location>
</feature>
<comment type="caution">
    <text evidence="3">The sequence shown here is derived from an EMBL/GenBank/DDBJ whole genome shotgun (WGS) entry which is preliminary data.</text>
</comment>
<reference evidence="3 4" key="1">
    <citation type="submission" date="2021-01" db="EMBL/GenBank/DDBJ databases">
        <title>Whole genome shotgun sequence of Microbispora corallina NBRC 16416.</title>
        <authorList>
            <person name="Komaki H."/>
            <person name="Tamura T."/>
        </authorList>
    </citation>
    <scope>NUCLEOTIDE SEQUENCE [LARGE SCALE GENOMIC DNA]</scope>
    <source>
        <strain evidence="3 4">NBRC 16416</strain>
    </source>
</reference>
<feature type="transmembrane region" description="Helical" evidence="2">
    <location>
        <begin position="20"/>
        <end position="38"/>
    </location>
</feature>
<feature type="compositionally biased region" description="Basic and acidic residues" evidence="1">
    <location>
        <begin position="60"/>
        <end position="72"/>
    </location>
</feature>
<keyword evidence="2" id="KW-1133">Transmembrane helix</keyword>
<name>A0ABQ4GA67_9ACTN</name>
<dbReference type="EMBL" id="BOOC01000049">
    <property type="protein sequence ID" value="GIH43988.1"/>
    <property type="molecule type" value="Genomic_DNA"/>
</dbReference>
<gene>
    <name evidence="3" type="ORF">Mco01_69880</name>
</gene>
<dbReference type="Proteomes" id="UP000603904">
    <property type="component" value="Unassembled WGS sequence"/>
</dbReference>
<feature type="compositionally biased region" description="Low complexity" evidence="1">
    <location>
        <begin position="45"/>
        <end position="59"/>
    </location>
</feature>
<evidence type="ECO:0000256" key="2">
    <source>
        <dbReference type="SAM" id="Phobius"/>
    </source>
</evidence>
<keyword evidence="4" id="KW-1185">Reference proteome</keyword>
<sequence>MLTAAVAPLVPMEIVAPIEAVSAAVVLFVAAELSVAVAPGQAGTSARSSDAPAAAPASRENIRLTRPPRDAR</sequence>
<organism evidence="3 4">
    <name type="scientific">Microbispora corallina</name>
    <dbReference type="NCBI Taxonomy" id="83302"/>
    <lineage>
        <taxon>Bacteria</taxon>
        <taxon>Bacillati</taxon>
        <taxon>Actinomycetota</taxon>
        <taxon>Actinomycetes</taxon>
        <taxon>Streptosporangiales</taxon>
        <taxon>Streptosporangiaceae</taxon>
        <taxon>Microbispora</taxon>
    </lineage>
</organism>